<sequence>MAIDAARILREIEKHTAAARTADPAKAREAIAAIRALCNLVLDDEGPQYEKPQAIPLAAPKVQSVSSGTKLKEDDANGDSLFEF</sequence>
<proteinExistence type="predicted"/>
<evidence type="ECO:0000313" key="2">
    <source>
        <dbReference type="EMBL" id="MFD1861817.1"/>
    </source>
</evidence>
<dbReference type="EMBL" id="JBHUFW010000004">
    <property type="protein sequence ID" value="MFD1861817.1"/>
    <property type="molecule type" value="Genomic_DNA"/>
</dbReference>
<dbReference type="InterPro" id="IPR035218">
    <property type="entry name" value="DUF5327"/>
</dbReference>
<evidence type="ECO:0000313" key="3">
    <source>
        <dbReference type="Proteomes" id="UP001597273"/>
    </source>
</evidence>
<reference evidence="3" key="1">
    <citation type="journal article" date="2019" name="Int. J. Syst. Evol. Microbiol.">
        <title>The Global Catalogue of Microorganisms (GCM) 10K type strain sequencing project: providing services to taxonomists for standard genome sequencing and annotation.</title>
        <authorList>
            <consortium name="The Broad Institute Genomics Platform"/>
            <consortium name="The Broad Institute Genome Sequencing Center for Infectious Disease"/>
            <person name="Wu L."/>
            <person name="Ma J."/>
        </authorList>
    </citation>
    <scope>NUCLEOTIDE SEQUENCE [LARGE SCALE GENOMIC DNA]</scope>
    <source>
        <strain evidence="3">CGMCC 1.15475</strain>
    </source>
</reference>
<dbReference type="RefSeq" id="WP_204891121.1">
    <property type="nucleotide sequence ID" value="NZ_JBHUFW010000004.1"/>
</dbReference>
<evidence type="ECO:0000256" key="1">
    <source>
        <dbReference type="SAM" id="MobiDB-lite"/>
    </source>
</evidence>
<organism evidence="2 3">
    <name type="scientific">Planococcus chinensis</name>
    <dbReference type="NCBI Taxonomy" id="272917"/>
    <lineage>
        <taxon>Bacteria</taxon>
        <taxon>Bacillati</taxon>
        <taxon>Bacillota</taxon>
        <taxon>Bacilli</taxon>
        <taxon>Bacillales</taxon>
        <taxon>Caryophanaceae</taxon>
        <taxon>Planococcus</taxon>
    </lineage>
</organism>
<comment type="caution">
    <text evidence="2">The sequence shown here is derived from an EMBL/GenBank/DDBJ whole genome shotgun (WGS) entry which is preliminary data.</text>
</comment>
<dbReference type="Proteomes" id="UP001597273">
    <property type="component" value="Unassembled WGS sequence"/>
</dbReference>
<gene>
    <name evidence="2" type="ORF">ACFSDB_02700</name>
</gene>
<name>A0ABW4QE28_9BACL</name>
<accession>A0ABW4QE28</accession>
<protein>
    <submittedName>
        <fullName evidence="2">DUF5327 family protein</fullName>
    </submittedName>
</protein>
<feature type="region of interest" description="Disordered" evidence="1">
    <location>
        <begin position="62"/>
        <end position="84"/>
    </location>
</feature>
<dbReference type="Pfam" id="PF17261">
    <property type="entry name" value="DUF5327"/>
    <property type="match status" value="1"/>
</dbReference>
<keyword evidence="3" id="KW-1185">Reference proteome</keyword>